<evidence type="ECO:0000256" key="2">
    <source>
        <dbReference type="ARBA" id="ARBA00022692"/>
    </source>
</evidence>
<evidence type="ECO:0000256" key="5">
    <source>
        <dbReference type="SAM" id="Phobius"/>
    </source>
</evidence>
<name>A0A2G6KB91_9BACT</name>
<dbReference type="GO" id="GO:0005886">
    <property type="term" value="C:plasma membrane"/>
    <property type="evidence" value="ECO:0007669"/>
    <property type="project" value="TreeGrafter"/>
</dbReference>
<feature type="transmembrane region" description="Helical" evidence="5">
    <location>
        <begin position="240"/>
        <end position="260"/>
    </location>
</feature>
<feature type="transmembrane region" description="Helical" evidence="5">
    <location>
        <begin position="267"/>
        <end position="284"/>
    </location>
</feature>
<dbReference type="Proteomes" id="UP000230821">
    <property type="component" value="Unassembled WGS sequence"/>
</dbReference>
<dbReference type="InterPro" id="IPR002810">
    <property type="entry name" value="NfeD-like_C"/>
</dbReference>
<dbReference type="InterPro" id="IPR029045">
    <property type="entry name" value="ClpP/crotonase-like_dom_sf"/>
</dbReference>
<evidence type="ECO:0000259" key="8">
    <source>
        <dbReference type="Pfam" id="PF25145"/>
    </source>
</evidence>
<comment type="caution">
    <text evidence="9">The sequence shown here is derived from an EMBL/GenBank/DDBJ whole genome shotgun (WGS) entry which is preliminary data.</text>
</comment>
<dbReference type="InterPro" id="IPR012340">
    <property type="entry name" value="NA-bd_OB-fold"/>
</dbReference>
<dbReference type="Gene3D" id="3.90.226.10">
    <property type="entry name" value="2-enoyl-CoA Hydratase, Chain A, domain 1"/>
    <property type="match status" value="1"/>
</dbReference>
<dbReference type="Gene3D" id="2.40.50.140">
    <property type="entry name" value="Nucleic acid-binding proteins"/>
    <property type="match status" value="1"/>
</dbReference>
<proteinExistence type="predicted"/>
<evidence type="ECO:0000256" key="3">
    <source>
        <dbReference type="ARBA" id="ARBA00022989"/>
    </source>
</evidence>
<evidence type="ECO:0000313" key="10">
    <source>
        <dbReference type="Proteomes" id="UP000230821"/>
    </source>
</evidence>
<sequence length="458" mass="49690">MKITSVFRIFGLWCLLLGILLFGAPQVIVSQTNISESAKQVYKITIDGTIDRGLAPFVQRVLEEASPSDAVILEINTLGGLVDAAIQIRDALLQTETPTIAFINKRAISAGALISFATDHIVMSPGATIGAATPIQMDLSGKGNPVSEKYLSYFRTEMRSTAEQTGKRGDIAEAMVDAELEIEGLTEKGKLLTLTTDDALSYDIAEYEARNFSEVLAQFDLKGAEVLTADINWAERLVRLLTNPVVSFGLMMIGFIGLFIEFKTPGFGVGGTLGVICLGLFFWGHFLVRLAGWEELILFTAGLILLMLEIFVIPGFGVAGILGIVSIVASLALSLVGRFDLLTFQEIVRVALSRVLAALVGSVILTIVLLRMFPRTSVGRQVILLDSQQQDEGYVAQRPERSELVGQTGITLTPLHPSGTMLLNNTRYDVVSEGEFIAKDAEVMVLDVEGMRIVVRES</sequence>
<organism evidence="9 10">
    <name type="scientific">candidate division KSB3 bacterium</name>
    <dbReference type="NCBI Taxonomy" id="2044937"/>
    <lineage>
        <taxon>Bacteria</taxon>
        <taxon>candidate division KSB3</taxon>
    </lineage>
</organism>
<keyword evidence="3 5" id="KW-1133">Transmembrane helix</keyword>
<dbReference type="Pfam" id="PF24961">
    <property type="entry name" value="NfeD_membrane"/>
    <property type="match status" value="1"/>
</dbReference>
<keyword evidence="4 5" id="KW-0472">Membrane</keyword>
<dbReference type="Pfam" id="PF01957">
    <property type="entry name" value="NfeD"/>
    <property type="match status" value="1"/>
</dbReference>
<dbReference type="InterPro" id="IPR052165">
    <property type="entry name" value="Membrane_assoc_protease"/>
</dbReference>
<accession>A0A2G6KB91</accession>
<keyword evidence="2 5" id="KW-0812">Transmembrane</keyword>
<dbReference type="AlphaFoldDB" id="A0A2G6KB91"/>
<gene>
    <name evidence="9" type="ORF">CSA56_13685</name>
</gene>
<dbReference type="EMBL" id="PDSK01000105">
    <property type="protein sequence ID" value="PIE32976.1"/>
    <property type="molecule type" value="Genomic_DNA"/>
</dbReference>
<dbReference type="CDD" id="cd07021">
    <property type="entry name" value="Clp_protease_NfeD_like"/>
    <property type="match status" value="1"/>
</dbReference>
<feature type="transmembrane region" description="Helical" evidence="5">
    <location>
        <begin position="320"/>
        <end position="339"/>
    </location>
</feature>
<evidence type="ECO:0000313" key="9">
    <source>
        <dbReference type="EMBL" id="PIE32976.1"/>
    </source>
</evidence>
<comment type="subcellular location">
    <subcellularLocation>
        <location evidence="1">Membrane</location>
        <topology evidence="1">Multi-pass membrane protein</topology>
    </subcellularLocation>
</comment>
<dbReference type="SUPFAM" id="SSF52096">
    <property type="entry name" value="ClpP/crotonase"/>
    <property type="match status" value="1"/>
</dbReference>
<dbReference type="Pfam" id="PF25145">
    <property type="entry name" value="NfeD1b_N"/>
    <property type="match status" value="1"/>
</dbReference>
<dbReference type="PANTHER" id="PTHR33507:SF3">
    <property type="entry name" value="INNER MEMBRANE PROTEIN YBBJ"/>
    <property type="match status" value="1"/>
</dbReference>
<evidence type="ECO:0000256" key="1">
    <source>
        <dbReference type="ARBA" id="ARBA00004141"/>
    </source>
</evidence>
<protein>
    <submittedName>
        <fullName evidence="9">Peptidase</fullName>
    </submittedName>
</protein>
<dbReference type="PANTHER" id="PTHR33507">
    <property type="entry name" value="INNER MEMBRANE PROTEIN YBBJ"/>
    <property type="match status" value="1"/>
</dbReference>
<evidence type="ECO:0000259" key="6">
    <source>
        <dbReference type="Pfam" id="PF01957"/>
    </source>
</evidence>
<evidence type="ECO:0000259" key="7">
    <source>
        <dbReference type="Pfam" id="PF24961"/>
    </source>
</evidence>
<feature type="domain" description="NfeD-like C-terminal" evidence="6">
    <location>
        <begin position="402"/>
        <end position="456"/>
    </location>
</feature>
<dbReference type="SUPFAM" id="SSF141322">
    <property type="entry name" value="NfeD domain-like"/>
    <property type="match status" value="1"/>
</dbReference>
<evidence type="ECO:0000256" key="4">
    <source>
        <dbReference type="ARBA" id="ARBA00023136"/>
    </source>
</evidence>
<reference evidence="9 10" key="1">
    <citation type="submission" date="2017-10" db="EMBL/GenBank/DDBJ databases">
        <title>Novel microbial diversity and functional potential in the marine mammal oral microbiome.</title>
        <authorList>
            <person name="Dudek N.K."/>
            <person name="Sun C.L."/>
            <person name="Burstein D."/>
            <person name="Kantor R.S."/>
            <person name="Aliaga Goltsman D.S."/>
            <person name="Bik E.M."/>
            <person name="Thomas B.C."/>
            <person name="Banfield J.F."/>
            <person name="Relman D.A."/>
        </authorList>
    </citation>
    <scope>NUCLEOTIDE SEQUENCE [LARGE SCALE GENOMIC DNA]</scope>
    <source>
        <strain evidence="9">DOLJORAL78_47_16</strain>
    </source>
</reference>
<feature type="transmembrane region" description="Helical" evidence="5">
    <location>
        <begin position="351"/>
        <end position="370"/>
    </location>
</feature>
<dbReference type="InterPro" id="IPR056739">
    <property type="entry name" value="NfeD_membrane"/>
</dbReference>
<feature type="domain" description="NfeD1b N-terminal" evidence="8">
    <location>
        <begin position="40"/>
        <end position="228"/>
    </location>
</feature>
<feature type="domain" description="NfeD integral membrane" evidence="7">
    <location>
        <begin position="246"/>
        <end position="369"/>
    </location>
</feature>
<dbReference type="InterPro" id="IPR056738">
    <property type="entry name" value="NfeD1b_N"/>
</dbReference>